<dbReference type="KEGG" id="cdc:CD196_3070"/>
<proteinExistence type="predicted"/>
<dbReference type="Pfam" id="PF02906">
    <property type="entry name" value="Fe_hyd_lg_C"/>
    <property type="match status" value="1"/>
</dbReference>
<evidence type="ECO:0000313" key="3">
    <source>
        <dbReference type="Proteomes" id="UP000002068"/>
    </source>
</evidence>
<dbReference type="PANTHER" id="PTHR11615">
    <property type="entry name" value="NITRATE, FORMATE, IRON DEHYDROGENASE"/>
    <property type="match status" value="1"/>
</dbReference>
<dbReference type="HOGENOM" id="CLU_039046_2_0_9"/>
<gene>
    <name evidence="2" type="ordered locus">CD196_3070</name>
</gene>
<dbReference type="Gene3D" id="3.40.950.10">
    <property type="entry name" value="Fe-only Hydrogenase (Larger Subunit), Chain L, domain 3"/>
    <property type="match status" value="1"/>
</dbReference>
<dbReference type="SUPFAM" id="SSF53920">
    <property type="entry name" value="Fe-only hydrogenase"/>
    <property type="match status" value="1"/>
</dbReference>
<protein>
    <submittedName>
        <fullName evidence="2">Iron-only hydrogenase</fullName>
    </submittedName>
</protein>
<evidence type="ECO:0000313" key="2">
    <source>
        <dbReference type="EMBL" id="CBA66228.1"/>
    </source>
</evidence>
<feature type="domain" description="4Fe-4S ferredoxin-type" evidence="1">
    <location>
        <begin position="132"/>
        <end position="162"/>
    </location>
</feature>
<reference evidence="2 3" key="1">
    <citation type="journal article" date="2009" name="Genome Biol.">
        <title>Comparative genome and phenotypic analysis of Clostridium difficile 027 strains provides insight into the evolution of a hypervirulent bacterium.</title>
        <authorList>
            <person name="Stabler R.A."/>
            <person name="He M."/>
            <person name="Dawson L."/>
            <person name="Martin M."/>
            <person name="Valiente E."/>
            <person name="Corton C."/>
            <person name="Lawley T.D."/>
            <person name="Sebaihia M."/>
            <person name="Quail M.A."/>
            <person name="Rose G."/>
            <person name="Gerding D.N."/>
            <person name="Gibert M."/>
            <person name="Popoff M.R."/>
            <person name="Parkhill J."/>
            <person name="Dougan G."/>
            <person name="Wren B.W."/>
        </authorList>
    </citation>
    <scope>NUCLEOTIDE SEQUENCE [LARGE SCALE GENOMIC DNA]</scope>
    <source>
        <strain evidence="2 3">CD196</strain>
    </source>
</reference>
<name>A0A0H3N698_CLODC</name>
<dbReference type="PROSITE" id="PS51379">
    <property type="entry name" value="4FE4S_FER_2"/>
    <property type="match status" value="1"/>
</dbReference>
<dbReference type="InterPro" id="IPR017896">
    <property type="entry name" value="4Fe4S_Fe-S-bd"/>
</dbReference>
<accession>A0A0H3N698</accession>
<dbReference type="EMBL" id="FN538970">
    <property type="protein sequence ID" value="CBA66228.1"/>
    <property type="molecule type" value="Genomic_DNA"/>
</dbReference>
<sequence length="484" mass="54431">MEVLFFMNTRNDNSKILEIYKMKLFGELVKAVWNDDIEDIENLPNKILNEDLKDNLNNYFSGKFDKDTMVNLIRVTMGLDVTEDTDKNLKESLHEAVNLDEVKRPIISVISDACKYCDENNKEDESCKIRSKHINCNEEDVCSACGDCVSRCKLGAISDKIEFIPMIKLLKDIKSPVYAIVAPAFVGQFGKDVSPGKLRTALKKIGFEDMIEVALAADMLTAKEAYDYYEHMKKDEEGCFITSCCCPIWVSLIQNSFPQILENVSPSVSPMIACGRAVKILNPDAKVVFIGPCMAKKKEAMLEDIKDAVDFVLTFKELQEIFDALELNPAIMDESNRVEASLSGRVYARTGGVSKAVKLSVRRIDKNIKFEEKAFEGTKECMDGLKKVLNKEIEATFIEGMGCVGGCVGGPKRILSVEEGTKNVDEYSESTNMETPFDNLNVLQFLTSLGIKRVESLGEKEEEKVKKIFSRDIKSNKKENKYKK</sequence>
<organism evidence="2 3">
    <name type="scientific">Clostridioides difficile (strain CD196)</name>
    <name type="common">Peptoclostridium difficile</name>
    <dbReference type="NCBI Taxonomy" id="645462"/>
    <lineage>
        <taxon>Bacteria</taxon>
        <taxon>Bacillati</taxon>
        <taxon>Bacillota</taxon>
        <taxon>Clostridia</taxon>
        <taxon>Peptostreptococcales</taxon>
        <taxon>Peptostreptococcaceae</taxon>
        <taxon>Clostridioides</taxon>
    </lineage>
</organism>
<dbReference type="InterPro" id="IPR009016">
    <property type="entry name" value="Fe_hydrogenase"/>
</dbReference>
<dbReference type="Proteomes" id="UP000002068">
    <property type="component" value="Chromosome"/>
</dbReference>
<dbReference type="InterPro" id="IPR004108">
    <property type="entry name" value="Fe_hydrogenase_lsu_C"/>
</dbReference>
<dbReference type="InterPro" id="IPR050340">
    <property type="entry name" value="Cytosolic_Fe-S_CAF"/>
</dbReference>
<evidence type="ECO:0000259" key="1">
    <source>
        <dbReference type="PROSITE" id="PS51379"/>
    </source>
</evidence>
<dbReference type="AlphaFoldDB" id="A0A0H3N698"/>